<reference evidence="1" key="1">
    <citation type="submission" date="2019-02" db="EMBL/GenBank/DDBJ databases">
        <authorList>
            <person name="Gruber-Vodicka R. H."/>
            <person name="Seah K. B. B."/>
        </authorList>
    </citation>
    <scope>NUCLEOTIDE SEQUENCE</scope>
    <source>
        <strain evidence="2">BECK_BY1</strain>
        <strain evidence="3">BECK_BY2</strain>
        <strain evidence="1">BECK_BY3</strain>
    </source>
</reference>
<proteinExistence type="predicted"/>
<protein>
    <submittedName>
        <fullName evidence="1">Uncharacterized protein</fullName>
    </submittedName>
</protein>
<dbReference type="AlphaFoldDB" id="A0A450ZLT2"/>
<organism evidence="1">
    <name type="scientific">Candidatus Kentrum sp. TUN</name>
    <dbReference type="NCBI Taxonomy" id="2126343"/>
    <lineage>
        <taxon>Bacteria</taxon>
        <taxon>Pseudomonadati</taxon>
        <taxon>Pseudomonadota</taxon>
        <taxon>Gammaproteobacteria</taxon>
        <taxon>Candidatus Kentrum</taxon>
    </lineage>
</organism>
<evidence type="ECO:0000313" key="3">
    <source>
        <dbReference type="EMBL" id="VFK58665.1"/>
    </source>
</evidence>
<gene>
    <name evidence="2" type="ORF">BECKTUN1418D_GA0071000_10297</name>
    <name evidence="3" type="ORF">BECKTUN1418E_GA0071001_10506</name>
    <name evidence="1" type="ORF">BECKTUN1418F_GA0071002_10536</name>
</gene>
<dbReference type="EMBL" id="CAADFX010000029">
    <property type="protein sequence ID" value="VFK55228.1"/>
    <property type="molecule type" value="Genomic_DNA"/>
</dbReference>
<accession>A0A450ZLT2</accession>
<evidence type="ECO:0000313" key="2">
    <source>
        <dbReference type="EMBL" id="VFK55228.1"/>
    </source>
</evidence>
<dbReference type="EMBL" id="CAADFY010000053">
    <property type="protein sequence ID" value="VFK54744.1"/>
    <property type="molecule type" value="Genomic_DNA"/>
</dbReference>
<dbReference type="EMBL" id="CAADFV010000050">
    <property type="protein sequence ID" value="VFK58665.1"/>
    <property type="molecule type" value="Genomic_DNA"/>
</dbReference>
<name>A0A450ZLT2_9GAMM</name>
<sequence length="119" mass="13859">MTQAPDFTETEISIIQSAVNERYRKEIKLELADTECRLDPSTTVLTSCPTVFWREKETNFVVIKTAEKRYRCQFFGRDLDMYGTERTEYDDVTECAVGLLQTQADHERTLSEERDEGFA</sequence>
<evidence type="ECO:0000313" key="1">
    <source>
        <dbReference type="EMBL" id="VFK54744.1"/>
    </source>
</evidence>